<evidence type="ECO:0000256" key="3">
    <source>
        <dbReference type="ARBA" id="ARBA00022454"/>
    </source>
</evidence>
<organism evidence="11 12">
    <name type="scientific">Nepenthes gracilis</name>
    <name type="common">Slender pitcher plant</name>
    <dbReference type="NCBI Taxonomy" id="150966"/>
    <lineage>
        <taxon>Eukaryota</taxon>
        <taxon>Viridiplantae</taxon>
        <taxon>Streptophyta</taxon>
        <taxon>Embryophyta</taxon>
        <taxon>Tracheophyta</taxon>
        <taxon>Spermatophyta</taxon>
        <taxon>Magnoliopsida</taxon>
        <taxon>eudicotyledons</taxon>
        <taxon>Gunneridae</taxon>
        <taxon>Pentapetalae</taxon>
        <taxon>Caryophyllales</taxon>
        <taxon>Nepenthaceae</taxon>
        <taxon>Nepenthes</taxon>
    </lineage>
</organism>
<dbReference type="AlphaFoldDB" id="A0AAD3RYL4"/>
<evidence type="ECO:0000256" key="5">
    <source>
        <dbReference type="ARBA" id="ARBA00022776"/>
    </source>
</evidence>
<evidence type="ECO:0000256" key="2">
    <source>
        <dbReference type="ARBA" id="ARBA00008643"/>
    </source>
</evidence>
<keyword evidence="8" id="KW-0131">Cell cycle</keyword>
<evidence type="ECO:0000256" key="7">
    <source>
        <dbReference type="ARBA" id="ARBA00023054"/>
    </source>
</evidence>
<dbReference type="GO" id="GO:0051301">
    <property type="term" value="P:cell division"/>
    <property type="evidence" value="ECO:0007669"/>
    <property type="project" value="UniProtKB-KW"/>
</dbReference>
<keyword evidence="6" id="KW-0995">Kinetochore</keyword>
<dbReference type="PANTHER" id="PTHR14527">
    <property type="entry name" value="PROTEIN MIS12 HOMOLOG"/>
    <property type="match status" value="1"/>
</dbReference>
<dbReference type="Pfam" id="PF05859">
    <property type="entry name" value="Mis12"/>
    <property type="match status" value="1"/>
</dbReference>
<dbReference type="GO" id="GO:0051382">
    <property type="term" value="P:kinetochore assembly"/>
    <property type="evidence" value="ECO:0007669"/>
    <property type="project" value="TreeGrafter"/>
</dbReference>
<evidence type="ECO:0000256" key="8">
    <source>
        <dbReference type="ARBA" id="ARBA00023306"/>
    </source>
</evidence>
<protein>
    <recommendedName>
        <fullName evidence="13">Protein MIS12 homolog</fullName>
    </recommendedName>
</protein>
<comment type="subcellular location">
    <subcellularLocation>
        <location evidence="1">Chromosome</location>
        <location evidence="1">Centromere</location>
        <location evidence="1">Kinetochore</location>
    </subcellularLocation>
</comment>
<evidence type="ECO:0000256" key="6">
    <source>
        <dbReference type="ARBA" id="ARBA00022838"/>
    </source>
</evidence>
<dbReference type="GO" id="GO:0000070">
    <property type="term" value="P:mitotic sister chromatid segregation"/>
    <property type="evidence" value="ECO:0007669"/>
    <property type="project" value="TreeGrafter"/>
</dbReference>
<evidence type="ECO:0000256" key="10">
    <source>
        <dbReference type="SAM" id="Coils"/>
    </source>
</evidence>
<comment type="similarity">
    <text evidence="2">Belongs to the mis12 family.</text>
</comment>
<dbReference type="EMBL" id="BSYO01000002">
    <property type="protein sequence ID" value="GMH01055.1"/>
    <property type="molecule type" value="Genomic_DNA"/>
</dbReference>
<evidence type="ECO:0008006" key="13">
    <source>
        <dbReference type="Google" id="ProtNLM"/>
    </source>
</evidence>
<dbReference type="InterPro" id="IPR008685">
    <property type="entry name" value="Centromere_Mis12"/>
</dbReference>
<keyword evidence="3" id="KW-0158">Chromosome</keyword>
<comment type="caution">
    <text evidence="11">The sequence shown here is derived from an EMBL/GenBank/DDBJ whole genome shotgun (WGS) entry which is preliminary data.</text>
</comment>
<dbReference type="Proteomes" id="UP001279734">
    <property type="component" value="Unassembled WGS sequence"/>
</dbReference>
<keyword evidence="4" id="KW-0132">Cell division</keyword>
<evidence type="ECO:0000313" key="12">
    <source>
        <dbReference type="Proteomes" id="UP001279734"/>
    </source>
</evidence>
<name>A0AAD3RYL4_NEPGR</name>
<feature type="coiled-coil region" evidence="10">
    <location>
        <begin position="123"/>
        <end position="150"/>
    </location>
</feature>
<dbReference type="PANTHER" id="PTHR14527:SF2">
    <property type="entry name" value="PROTEIN MIS12 HOMOLOG"/>
    <property type="match status" value="1"/>
</dbReference>
<evidence type="ECO:0000256" key="4">
    <source>
        <dbReference type="ARBA" id="ARBA00022618"/>
    </source>
</evidence>
<dbReference type="GO" id="GO:0000444">
    <property type="term" value="C:MIS12/MIND type complex"/>
    <property type="evidence" value="ECO:0007669"/>
    <property type="project" value="TreeGrafter"/>
</dbReference>
<evidence type="ECO:0000256" key="9">
    <source>
        <dbReference type="ARBA" id="ARBA00023328"/>
    </source>
</evidence>
<keyword evidence="7 10" id="KW-0175">Coiled coil</keyword>
<keyword evidence="5" id="KW-0498">Mitosis</keyword>
<evidence type="ECO:0000256" key="1">
    <source>
        <dbReference type="ARBA" id="ARBA00004629"/>
    </source>
</evidence>
<gene>
    <name evidence="11" type="ORF">Nepgr_002894</name>
</gene>
<proteinExistence type="inferred from homology"/>
<evidence type="ECO:0000313" key="11">
    <source>
        <dbReference type="EMBL" id="GMH01055.1"/>
    </source>
</evidence>
<keyword evidence="12" id="KW-1185">Reference proteome</keyword>
<reference evidence="11" key="1">
    <citation type="submission" date="2023-05" db="EMBL/GenBank/DDBJ databases">
        <title>Nepenthes gracilis genome sequencing.</title>
        <authorList>
            <person name="Fukushima K."/>
        </authorList>
    </citation>
    <scope>NUCLEOTIDE SEQUENCE</scope>
    <source>
        <strain evidence="11">SING2019-196</strain>
    </source>
</reference>
<dbReference type="GO" id="GO:0005634">
    <property type="term" value="C:nucleus"/>
    <property type="evidence" value="ECO:0007669"/>
    <property type="project" value="InterPro"/>
</dbReference>
<accession>A0AAD3RYL4</accession>
<keyword evidence="9" id="KW-0137">Centromere</keyword>
<sequence length="245" mass="27863">MEGSESEAIFESLNLKPQLIINEVLNSVDDLVDGAFNFFRQEASTILRTDGTDRSADLKKGVDYIHRMVQAVLDKRLGMWEKYCHSHCFAVPAGFSVPNANELICDFPVDEDDLSDQQLDVLLDSLRNKLAEVGKESQKLKLELRTLERQHSLSNLYAASVNEALHSYDRSSMNDMVQEMIRSASELRAKMEKLKIKRLEDMERSKRDRIDSASGDLPALNFNEGLLNVKLEELEEFAAEVFMNT</sequence>